<feature type="domain" description="HTH araC/xylS-type" evidence="5">
    <location>
        <begin position="168"/>
        <end position="264"/>
    </location>
</feature>
<gene>
    <name evidence="6" type="ORF">RED13_000373</name>
</gene>
<comment type="function">
    <text evidence="4">Regulatory protein of the TOL plasmid xyl operons. XylS activates the xylXYZLTEGFJQKIH operon required for the degradation of toluene, m-xylene and p-xylene.</text>
</comment>
<keyword evidence="7" id="KW-1185">Reference proteome</keyword>
<dbReference type="InterPro" id="IPR018060">
    <property type="entry name" value="HTH_AraC"/>
</dbReference>
<evidence type="ECO:0000313" key="6">
    <source>
        <dbReference type="EMBL" id="MDX9688811.1"/>
    </source>
</evidence>
<dbReference type="Proteomes" id="UP001281217">
    <property type="component" value="Unassembled WGS sequence"/>
</dbReference>
<keyword evidence="2" id="KW-0238">DNA-binding</keyword>
<dbReference type="PANTHER" id="PTHR46796:SF13">
    <property type="entry name" value="HTH-TYPE TRANSCRIPTIONAL ACTIVATOR RHAS"/>
    <property type="match status" value="1"/>
</dbReference>
<dbReference type="SMART" id="SM00342">
    <property type="entry name" value="HTH_ARAC"/>
    <property type="match status" value="1"/>
</dbReference>
<evidence type="ECO:0000259" key="5">
    <source>
        <dbReference type="PROSITE" id="PS01124"/>
    </source>
</evidence>
<dbReference type="RefSeq" id="WP_320332104.1">
    <property type="nucleotide sequence ID" value="NZ_JAVRDO010000018.1"/>
</dbReference>
<dbReference type="PROSITE" id="PS01124">
    <property type="entry name" value="HTH_ARAC_FAMILY_2"/>
    <property type="match status" value="1"/>
</dbReference>
<evidence type="ECO:0000313" key="7">
    <source>
        <dbReference type="Proteomes" id="UP001281217"/>
    </source>
</evidence>
<dbReference type="EMBL" id="JAVRDO010000018">
    <property type="protein sequence ID" value="MDX9688811.1"/>
    <property type="molecule type" value="Genomic_DNA"/>
</dbReference>
<keyword evidence="3" id="KW-0804">Transcription</keyword>
<keyword evidence="1" id="KW-0805">Transcription regulation</keyword>
<protein>
    <submittedName>
        <fullName evidence="6">Helix-turn-helix domain-containing protein</fullName>
    </submittedName>
</protein>
<reference evidence="7" key="1">
    <citation type="submission" date="2023-07" db="EMBL/GenBank/DDBJ databases">
        <authorList>
            <person name="de Witt J."/>
        </authorList>
    </citation>
    <scope>NUCLEOTIDE SEQUENCE [LARGE SCALE GENOMIC DNA]</scope>
    <source>
        <strain evidence="7">FZJ</strain>
    </source>
</reference>
<dbReference type="InterPro" id="IPR009057">
    <property type="entry name" value="Homeodomain-like_sf"/>
</dbReference>
<evidence type="ECO:0000256" key="1">
    <source>
        <dbReference type="ARBA" id="ARBA00023015"/>
    </source>
</evidence>
<comment type="caution">
    <text evidence="6">The sequence shown here is derived from an EMBL/GenBank/DDBJ whole genome shotgun (WGS) entry which is preliminary data.</text>
</comment>
<organism evidence="6 7">
    <name type="scientific">Halopseudomonas formosensis</name>
    <dbReference type="NCBI Taxonomy" id="1002526"/>
    <lineage>
        <taxon>Bacteria</taxon>
        <taxon>Pseudomonadati</taxon>
        <taxon>Pseudomonadota</taxon>
        <taxon>Gammaproteobacteria</taxon>
        <taxon>Pseudomonadales</taxon>
        <taxon>Pseudomonadaceae</taxon>
        <taxon>Halopseudomonas</taxon>
    </lineage>
</organism>
<sequence length="274" mass="31470">MYINTKMFLEYNPTQGKIADDRAYKTWQILPPLNRWVQSYWQLTVPKGQFQYHSVPDNCVDWIINQDCFDDNFLIPPFLSSTLFHIDGPASFFGIRFRILGHKGLISVPLGEWGEAGSVKAEDLLPADIVYSVFEVISNAKSFDKRCNSLSAVILSTITFANVDPRLARYIRYCYENVSSNLDLSDSRSTEFGVSARQLRRLAKQHVGLLPKDFGKVLRFQSALKAMNAPQHSKAYLDHYYDQPHFVREFKRLSGVTPTQFRKMSVLYNLCSSE</sequence>
<dbReference type="InterPro" id="IPR050204">
    <property type="entry name" value="AraC_XylS_family_regulators"/>
</dbReference>
<name>A0ABU5C1H9_9GAMM</name>
<dbReference type="Pfam" id="PF20240">
    <property type="entry name" value="DUF6597"/>
    <property type="match status" value="1"/>
</dbReference>
<dbReference type="Gene3D" id="1.10.10.60">
    <property type="entry name" value="Homeodomain-like"/>
    <property type="match status" value="1"/>
</dbReference>
<dbReference type="SUPFAM" id="SSF46689">
    <property type="entry name" value="Homeodomain-like"/>
    <property type="match status" value="1"/>
</dbReference>
<dbReference type="InterPro" id="IPR046532">
    <property type="entry name" value="DUF6597"/>
</dbReference>
<dbReference type="Pfam" id="PF12833">
    <property type="entry name" value="HTH_18"/>
    <property type="match status" value="1"/>
</dbReference>
<evidence type="ECO:0000256" key="4">
    <source>
        <dbReference type="ARBA" id="ARBA00037345"/>
    </source>
</evidence>
<evidence type="ECO:0000256" key="3">
    <source>
        <dbReference type="ARBA" id="ARBA00023163"/>
    </source>
</evidence>
<dbReference type="PANTHER" id="PTHR46796">
    <property type="entry name" value="HTH-TYPE TRANSCRIPTIONAL ACTIVATOR RHAS-RELATED"/>
    <property type="match status" value="1"/>
</dbReference>
<proteinExistence type="predicted"/>
<accession>A0ABU5C1H9</accession>
<evidence type="ECO:0000256" key="2">
    <source>
        <dbReference type="ARBA" id="ARBA00023125"/>
    </source>
</evidence>